<keyword evidence="4" id="KW-0804">Transcription</keyword>
<dbReference type="Pfam" id="PF03466">
    <property type="entry name" value="LysR_substrate"/>
    <property type="match status" value="1"/>
</dbReference>
<dbReference type="Gene3D" id="1.10.10.10">
    <property type="entry name" value="Winged helix-like DNA-binding domain superfamily/Winged helix DNA-binding domain"/>
    <property type="match status" value="1"/>
</dbReference>
<dbReference type="GO" id="GO:0003700">
    <property type="term" value="F:DNA-binding transcription factor activity"/>
    <property type="evidence" value="ECO:0007669"/>
    <property type="project" value="InterPro"/>
</dbReference>
<accession>A0A7W5FJY2</accession>
<comment type="similarity">
    <text evidence="1">Belongs to the LysR transcriptional regulatory family.</text>
</comment>
<organism evidence="6 7">
    <name type="scientific">Actinoplanes campanulatus</name>
    <dbReference type="NCBI Taxonomy" id="113559"/>
    <lineage>
        <taxon>Bacteria</taxon>
        <taxon>Bacillati</taxon>
        <taxon>Actinomycetota</taxon>
        <taxon>Actinomycetes</taxon>
        <taxon>Micromonosporales</taxon>
        <taxon>Micromonosporaceae</taxon>
        <taxon>Actinoplanes</taxon>
    </lineage>
</organism>
<dbReference type="GO" id="GO:0003677">
    <property type="term" value="F:DNA binding"/>
    <property type="evidence" value="ECO:0007669"/>
    <property type="project" value="UniProtKB-KW"/>
</dbReference>
<dbReference type="Gene3D" id="3.40.190.10">
    <property type="entry name" value="Periplasmic binding protein-like II"/>
    <property type="match status" value="2"/>
</dbReference>
<keyword evidence="3 6" id="KW-0238">DNA-binding</keyword>
<dbReference type="RefSeq" id="WP_203834130.1">
    <property type="nucleotide sequence ID" value="NZ_BMPW01000053.1"/>
</dbReference>
<dbReference type="InterPro" id="IPR050389">
    <property type="entry name" value="LysR-type_TF"/>
</dbReference>
<keyword evidence="2" id="KW-0805">Transcription regulation</keyword>
<dbReference type="SUPFAM" id="SSF53850">
    <property type="entry name" value="Periplasmic binding protein-like II"/>
    <property type="match status" value="1"/>
</dbReference>
<dbReference type="InterPro" id="IPR036388">
    <property type="entry name" value="WH-like_DNA-bd_sf"/>
</dbReference>
<evidence type="ECO:0000313" key="6">
    <source>
        <dbReference type="EMBL" id="MBB3101214.1"/>
    </source>
</evidence>
<evidence type="ECO:0000256" key="4">
    <source>
        <dbReference type="ARBA" id="ARBA00023163"/>
    </source>
</evidence>
<dbReference type="InterPro" id="IPR005119">
    <property type="entry name" value="LysR_subst-bd"/>
</dbReference>
<dbReference type="EMBL" id="JACHXF010000034">
    <property type="protein sequence ID" value="MBB3101214.1"/>
    <property type="molecule type" value="Genomic_DNA"/>
</dbReference>
<dbReference type="AlphaFoldDB" id="A0A7W5FJY2"/>
<dbReference type="PROSITE" id="PS50931">
    <property type="entry name" value="HTH_LYSR"/>
    <property type="match status" value="1"/>
</dbReference>
<comment type="caution">
    <text evidence="6">The sequence shown here is derived from an EMBL/GenBank/DDBJ whole genome shotgun (WGS) entry which is preliminary data.</text>
</comment>
<proteinExistence type="inferred from homology"/>
<dbReference type="SUPFAM" id="SSF46785">
    <property type="entry name" value="Winged helix' DNA-binding domain"/>
    <property type="match status" value="1"/>
</dbReference>
<evidence type="ECO:0000256" key="3">
    <source>
        <dbReference type="ARBA" id="ARBA00023125"/>
    </source>
</evidence>
<evidence type="ECO:0000259" key="5">
    <source>
        <dbReference type="PROSITE" id="PS50931"/>
    </source>
</evidence>
<keyword evidence="7" id="KW-1185">Reference proteome</keyword>
<dbReference type="InterPro" id="IPR036390">
    <property type="entry name" value="WH_DNA-bd_sf"/>
</dbReference>
<gene>
    <name evidence="6" type="ORF">FHR83_008942</name>
</gene>
<dbReference type="CDD" id="cd08460">
    <property type="entry name" value="PBP2_DntR_like_1"/>
    <property type="match status" value="1"/>
</dbReference>
<dbReference type="InterPro" id="IPR000847">
    <property type="entry name" value="LysR_HTH_N"/>
</dbReference>
<sequence length="308" mass="32814">MNPAHAVDYNLLVALDAMLDTSSVTAAAGRLRTSVPAMSRTLGRLRRHFGDPLLVRAGRNLVLTPFAIRLKPRVHDLVAGAAALLADGPDTDRSAWNRTLTLQISDVMAADVVPPLLAAMRAEAPNVRLRLTSDDSEGTTALRDGAIDLEIGVIDHDGPGIVVEPLTSITVALAVRAGHPLTRGRLTAERLAAAGHVSVSRRGSASGPLDDQLARLGLRRTVAVVVPTHTAAFLLARNSDLVCLTPRLEQSAAHVAGLRVLPVPFDLPPVGISMAWHTRTASEPIHRWLRTHVAEATRAFAARFDDVA</sequence>
<feature type="domain" description="HTH lysR-type" evidence="5">
    <location>
        <begin position="7"/>
        <end position="64"/>
    </location>
</feature>
<protein>
    <submittedName>
        <fullName evidence="6">DNA-binding transcriptional LysR family regulator</fullName>
    </submittedName>
</protein>
<dbReference type="PANTHER" id="PTHR30118">
    <property type="entry name" value="HTH-TYPE TRANSCRIPTIONAL REGULATOR LEUO-RELATED"/>
    <property type="match status" value="1"/>
</dbReference>
<reference evidence="6 7" key="1">
    <citation type="submission" date="2020-08" db="EMBL/GenBank/DDBJ databases">
        <title>Genomic Encyclopedia of Type Strains, Phase III (KMG-III): the genomes of soil and plant-associated and newly described type strains.</title>
        <authorList>
            <person name="Whitman W."/>
        </authorList>
    </citation>
    <scope>NUCLEOTIDE SEQUENCE [LARGE SCALE GENOMIC DNA]</scope>
    <source>
        <strain evidence="6 7">CECT 3287</strain>
    </source>
</reference>
<evidence type="ECO:0000256" key="2">
    <source>
        <dbReference type="ARBA" id="ARBA00023015"/>
    </source>
</evidence>
<dbReference type="PANTHER" id="PTHR30118:SF15">
    <property type="entry name" value="TRANSCRIPTIONAL REGULATORY PROTEIN"/>
    <property type="match status" value="1"/>
</dbReference>
<evidence type="ECO:0000313" key="7">
    <source>
        <dbReference type="Proteomes" id="UP000590749"/>
    </source>
</evidence>
<dbReference type="Pfam" id="PF00126">
    <property type="entry name" value="HTH_1"/>
    <property type="match status" value="1"/>
</dbReference>
<evidence type="ECO:0000256" key="1">
    <source>
        <dbReference type="ARBA" id="ARBA00009437"/>
    </source>
</evidence>
<dbReference type="Proteomes" id="UP000590749">
    <property type="component" value="Unassembled WGS sequence"/>
</dbReference>
<name>A0A7W5FJY2_9ACTN</name>